<evidence type="ECO:0000313" key="3">
    <source>
        <dbReference type="Proteomes" id="UP000749293"/>
    </source>
</evidence>
<evidence type="ECO:0000313" key="2">
    <source>
        <dbReference type="EMBL" id="KAF4121156.1"/>
    </source>
</evidence>
<name>A0A9P5D258_9HYPO</name>
<gene>
    <name evidence="2" type="ORF">GMORB2_2118</name>
</gene>
<dbReference type="GO" id="GO:0042254">
    <property type="term" value="P:ribosome biogenesis"/>
    <property type="evidence" value="ECO:0007669"/>
    <property type="project" value="TreeGrafter"/>
</dbReference>
<dbReference type="GeneID" id="55968348"/>
<dbReference type="RefSeq" id="XP_035319808.1">
    <property type="nucleotide sequence ID" value="XM_035464098.1"/>
</dbReference>
<dbReference type="GO" id="GO:0005730">
    <property type="term" value="C:nucleolus"/>
    <property type="evidence" value="ECO:0007669"/>
    <property type="project" value="TreeGrafter"/>
</dbReference>
<dbReference type="PANTHER" id="PTHR15682">
    <property type="entry name" value="UNHEALTHY RIBOSOME BIOGENESIS PROTEIN 2 HOMOLOG"/>
    <property type="match status" value="1"/>
</dbReference>
<dbReference type="PANTHER" id="PTHR15682:SF2">
    <property type="entry name" value="UNHEALTHY RIBOSOME BIOGENESIS PROTEIN 2 HOMOLOG"/>
    <property type="match status" value="1"/>
</dbReference>
<accession>A0A9P5D258</accession>
<feature type="domain" description="Nucleolar 27S pre-rRNA processing Urb2/Npa2 C-terminal" evidence="1">
    <location>
        <begin position="1171"/>
        <end position="1390"/>
    </location>
</feature>
<keyword evidence="3" id="KW-1185">Reference proteome</keyword>
<proteinExistence type="predicted"/>
<dbReference type="OrthoDB" id="160374at2759"/>
<dbReference type="InterPro" id="IPR018849">
    <property type="entry name" value="Urb2/Npa2_C"/>
</dbReference>
<reference evidence="2" key="1">
    <citation type="submission" date="2020-03" db="EMBL/GenBank/DDBJ databases">
        <title>Site-based positive gene gene selection in Geosmithia morbida across the United States reveals a broad range of putative effectors and factors for local host and environmental adapation.</title>
        <authorList>
            <person name="Onufrak A."/>
            <person name="Murdoch R.W."/>
            <person name="Gazis R."/>
            <person name="Huff M."/>
            <person name="Staton M."/>
            <person name="Klingeman W."/>
            <person name="Hadziabdic D."/>
        </authorList>
    </citation>
    <scope>NUCLEOTIDE SEQUENCE</scope>
    <source>
        <strain evidence="2">1262</strain>
    </source>
</reference>
<organism evidence="2 3">
    <name type="scientific">Geosmithia morbida</name>
    <dbReference type="NCBI Taxonomy" id="1094350"/>
    <lineage>
        <taxon>Eukaryota</taxon>
        <taxon>Fungi</taxon>
        <taxon>Dikarya</taxon>
        <taxon>Ascomycota</taxon>
        <taxon>Pezizomycotina</taxon>
        <taxon>Sordariomycetes</taxon>
        <taxon>Hypocreomycetidae</taxon>
        <taxon>Hypocreales</taxon>
        <taxon>Bionectriaceae</taxon>
        <taxon>Geosmithia</taxon>
    </lineage>
</organism>
<sequence>MANDDLIKTVRGLDQNGPGQDGANLDRLWTFLTASSDSQFHAAEESSLRWLLKSMNGSTPAAETLRRYPLTWRLMACVFQRIPLFSLAKSLADRRFIAVLQQSLKDVSAPVSESRQARASSKRKRAHISFSLEDLRSADGCAEGIKAVFEALSCLMRRTEGMTNVSARDRIGAEHLKSLFGGPAGEATAIVAPLLRMCHTVLTVENTEELDGCEDWIEIIALTWDLHLQGNDDVYEVAQNLLDPAAVVLGDVEESTKGDQTSAQRSLTSRWRTDLTNFLHRILILPSRSIFLNHQNDKAIVTALDGSEKHLAVAAPAIYALASSATEALVLRGVRKGNAEWMKKVFETIDSSLGEREDRSAIMKTILRKCRELAMPVDTGHLRSVCKRYALHDGETDWDLVANLAQCDPDVFQGDDDGAGLLKEVCRRSLHVQDSNQAREALSDVISAIMRGFRTARDFPAFLRLWFRQLSELTGGRSKLASRWMLVGQETSPSNLSELSIEQHLSTRQLTEILGWAEAQEADPKTLCLWLNGISCGLNGNEYKDAAYSKLSDIILKISKSTSDITALKWRVVARTFSWAPATKRSDIWGAVRGTLAKILKKTPVNSAETYEAFKCCTRIWVSSSPDGEQVSEASDIVEKFTVRLAQEIISSGIPDDRLSSYLESRSEPSFDKDAAFQQYLVWYMRGSTRLNRLYFEKKAQILPTVQDAVSDAKAKPQRLELLWTSLLDNEHCINKAKLAEDVITRAIDALVASKKSEKQWPGELGQLWIRLLSRLPLDAVTRPQRERIMDTLLGGFTLEKSQDMSLEGWRLVLSIAAKLMTRPTFFTGLNFGQLAGIADAISTSPATLSSDEDILEELIGRYSTLASATIRQMVIHMEERSAAYFEEASKFASRYKAKDVDSRTVTPLYLTLLKEVVTEVTKSPNAQSHKLLKSLCLDARTALEALIAAVVKDWTGDKKLMSKPTAEANLRLSAAVDASDLPLELPGLRELGSSGIRRLEKRSLEAMRSGHLRGWKLQTFLQGHMSQKLDSPRQASFPSLKDLGGKSRERHLKEYIDAVVSSSDGSVLTQYLEVLINEYNGGCGTDGQLMAIGYIIDHLIRKFCLTLSTYEKKKPPENQKMVHPVLHIVLFLADSTAAFGTEGEFTLSAAYNEMTYALVSPAIPTANSVHICRILYTLLEKKAQAVSQWNIESLLDSIAVMCSRKSSGTSSDSEEGTGAPFIWLCKLVEVIVKKHRVRLEGHYHILLATMQPLLRNLIQEQTESRTGDDGLGQESKASAYGRLVTLVCEPTAGAVSRSVQHSTLDSATDAAKRSAGRHMYLIMMQYVKLQLETDVSRGVREALEPAMNAIFDITTPDGRKILNDAMDGSGRAILREMFKRYNRFGKWSGV</sequence>
<dbReference type="Proteomes" id="UP000749293">
    <property type="component" value="Unassembled WGS sequence"/>
</dbReference>
<comment type="caution">
    <text evidence="2">The sequence shown here is derived from an EMBL/GenBank/DDBJ whole genome shotgun (WGS) entry which is preliminary data.</text>
</comment>
<dbReference type="Pfam" id="PF10441">
    <property type="entry name" value="Urb2"/>
    <property type="match status" value="1"/>
</dbReference>
<protein>
    <submittedName>
        <fullName evidence="2">Nucleolar pre-ribosomal-associated protein 2</fullName>
    </submittedName>
</protein>
<evidence type="ECO:0000259" key="1">
    <source>
        <dbReference type="Pfam" id="PF10441"/>
    </source>
</evidence>
<dbReference type="EMBL" id="JAANYQ010000013">
    <property type="protein sequence ID" value="KAF4121156.1"/>
    <property type="molecule type" value="Genomic_DNA"/>
</dbReference>
<dbReference type="InterPro" id="IPR052609">
    <property type="entry name" value="Ribosome_Biogenesis_Reg"/>
</dbReference>